<sequence>MNKDIFISTVLKNKVLYRYIFDRVYEINRIYQDENHHHYYKWNTIIKSPKLMITFGYFNLLKIFYDQRIKDILLISANTELCGRDKQFMEAARVGRLDILKYLIEVFKIIERSKERQYEKEFQRVLMMAIICNQINIVKYLIESVDYQWDYAGAYTESPRSMNVAMVEYLANQLDRHPDQKQKVNSDVFNKAGAYGNTNVIQWLITNRPNGLERGNKMLYFAVINDKLEAVRYLLQLGPLFNSESEDKILYEHAATNNNLEMMKLLHQFNISKESSITTELIWLAGEKNNLEMLKWIVETFDSVPKYPKSLIKSAAKNNNLGMVKWLVENTSIKYPDDIISIAAKSNSLEIIKYLQTKQGVKFSSDNMDAAAKHGDLDLLKWFHENRSEGCTTAAIDKASKKGKLEAIKWLHSNTSARCTSRAMDKAAKNGHMKVVVWLHENRTEGCTPKALTNTFDFQMIKWLLTNRTEVSSASVTISQELFQSKEGLDNIKWLFENGRITSNMIDDVYIGAISSNNMELIGWILCNRTEFREKIDNDLMKQLIDKDQYETIDWILNNHHFKYYKLIKYQSIIEEEYPESHKLLEIFDRLIIRLQSEQPMKRRMTFDNSGEQPNKYVRLPN</sequence>
<evidence type="ECO:0008006" key="3">
    <source>
        <dbReference type="Google" id="ProtNLM"/>
    </source>
</evidence>
<evidence type="ECO:0000313" key="1">
    <source>
        <dbReference type="EMBL" id="EFA77032.1"/>
    </source>
</evidence>
<dbReference type="GeneID" id="31365258"/>
<evidence type="ECO:0000313" key="2">
    <source>
        <dbReference type="Proteomes" id="UP000001396"/>
    </source>
</evidence>
<dbReference type="AlphaFoldDB" id="D3BP22"/>
<protein>
    <recommendedName>
        <fullName evidence="3">Ankyrin repeat protein</fullName>
    </recommendedName>
</protein>
<dbReference type="SUPFAM" id="SSF48403">
    <property type="entry name" value="Ankyrin repeat"/>
    <property type="match status" value="1"/>
</dbReference>
<dbReference type="InterPro" id="IPR002110">
    <property type="entry name" value="Ankyrin_rpt"/>
</dbReference>
<reference evidence="1 2" key="1">
    <citation type="journal article" date="2011" name="Genome Res.">
        <title>Phylogeny-wide analysis of social amoeba genomes highlights ancient origins for complex intercellular communication.</title>
        <authorList>
            <person name="Heidel A.J."/>
            <person name="Lawal H.M."/>
            <person name="Felder M."/>
            <person name="Schilde C."/>
            <person name="Helps N.R."/>
            <person name="Tunggal B."/>
            <person name="Rivero F."/>
            <person name="John U."/>
            <person name="Schleicher M."/>
            <person name="Eichinger L."/>
            <person name="Platzer M."/>
            <person name="Noegel A.A."/>
            <person name="Schaap P."/>
            <person name="Gloeckner G."/>
        </authorList>
    </citation>
    <scope>NUCLEOTIDE SEQUENCE [LARGE SCALE GENOMIC DNA]</scope>
    <source>
        <strain evidence="2">ATCC 26659 / Pp 5 / PN500</strain>
    </source>
</reference>
<dbReference type="InParanoid" id="D3BP22"/>
<dbReference type="InterPro" id="IPR036770">
    <property type="entry name" value="Ankyrin_rpt-contain_sf"/>
</dbReference>
<dbReference type="Pfam" id="PF13637">
    <property type="entry name" value="Ank_4"/>
    <property type="match status" value="1"/>
</dbReference>
<dbReference type="PANTHER" id="PTHR46586">
    <property type="entry name" value="ANKYRIN REPEAT-CONTAINING PROTEIN"/>
    <property type="match status" value="1"/>
</dbReference>
<dbReference type="Proteomes" id="UP000001396">
    <property type="component" value="Unassembled WGS sequence"/>
</dbReference>
<dbReference type="PANTHER" id="PTHR46586:SF3">
    <property type="entry name" value="ANKYRIN REPEAT-CONTAINING PROTEIN"/>
    <property type="match status" value="1"/>
</dbReference>
<accession>D3BP22</accession>
<dbReference type="InterPro" id="IPR052050">
    <property type="entry name" value="SecEffector_AnkRepeat"/>
</dbReference>
<proteinExistence type="predicted"/>
<dbReference type="RefSeq" id="XP_020429162.1">
    <property type="nucleotide sequence ID" value="XM_020580575.1"/>
</dbReference>
<comment type="caution">
    <text evidence="1">The sequence shown here is derived from an EMBL/GenBank/DDBJ whole genome shotgun (WGS) entry which is preliminary data.</text>
</comment>
<keyword evidence="2" id="KW-1185">Reference proteome</keyword>
<dbReference type="EMBL" id="ADBJ01000044">
    <property type="protein sequence ID" value="EFA77032.1"/>
    <property type="molecule type" value="Genomic_DNA"/>
</dbReference>
<name>D3BP22_HETP5</name>
<dbReference type="Gene3D" id="1.25.40.20">
    <property type="entry name" value="Ankyrin repeat-containing domain"/>
    <property type="match status" value="1"/>
</dbReference>
<dbReference type="SMART" id="SM00248">
    <property type="entry name" value="ANK"/>
    <property type="match status" value="5"/>
</dbReference>
<gene>
    <name evidence="1" type="ORF">PPL_09785</name>
</gene>
<organism evidence="1 2">
    <name type="scientific">Heterostelium pallidum (strain ATCC 26659 / Pp 5 / PN500)</name>
    <name type="common">Cellular slime mold</name>
    <name type="synonym">Polysphondylium pallidum</name>
    <dbReference type="NCBI Taxonomy" id="670386"/>
    <lineage>
        <taxon>Eukaryota</taxon>
        <taxon>Amoebozoa</taxon>
        <taxon>Evosea</taxon>
        <taxon>Eumycetozoa</taxon>
        <taxon>Dictyostelia</taxon>
        <taxon>Acytosteliales</taxon>
        <taxon>Acytosteliaceae</taxon>
        <taxon>Heterostelium</taxon>
    </lineage>
</organism>